<keyword evidence="2" id="KW-1185">Reference proteome</keyword>
<name>A0A0A0JVZ0_9MICO</name>
<dbReference type="AlphaFoldDB" id="A0A0A0JVZ0"/>
<dbReference type="InterPro" id="IPR043777">
    <property type="entry name" value="DUF5719"/>
</dbReference>
<dbReference type="Proteomes" id="UP000030013">
    <property type="component" value="Unassembled WGS sequence"/>
</dbReference>
<dbReference type="EMBL" id="AVPL01000029">
    <property type="protein sequence ID" value="KGN40849.1"/>
    <property type="molecule type" value="Genomic_DNA"/>
</dbReference>
<gene>
    <name evidence="1" type="ORF">N801_10710</name>
</gene>
<evidence type="ECO:0000313" key="2">
    <source>
        <dbReference type="Proteomes" id="UP000030013"/>
    </source>
</evidence>
<sequence length="382" mass="38249">ASTAVTARGVTTTAATAPGASSRVLATGSLAPGVAATQEWLVSGSEVRGLATVPCAGPGSDLWLIAGGGAPGRQERLVLTNSGANEVTVDLTVLGRRGVVPSPTGTTVVPAGGRVALLVDAITGPEASPALRVRVNGGTVHAVMSDTWLDGSVPAGAEVTGPTAAPARRQVIPAALVGSIGSIRIAVPDRQQAVVSARVIGAEGPVPLPDGVIRVPGRSTGELALKVPASGMYAVELTSDVPIVASLWATQRVGERPGDFLWAPSTASSGGLIGAAYPSSKENPERVVSVVATRGPAAVSVTWRAVGAKDWTTRELTLAQDTATSVNIGPADSVWVRRTSGTGEVRSGVASIGGVRGSRLVSSAPLTESTVTSVVSRAFPVP</sequence>
<reference evidence="1 2" key="1">
    <citation type="submission" date="2013-08" db="EMBL/GenBank/DDBJ databases">
        <title>The genome sequence of Knoellia aerolata.</title>
        <authorList>
            <person name="Zhu W."/>
            <person name="Wang G."/>
        </authorList>
    </citation>
    <scope>NUCLEOTIDE SEQUENCE [LARGE SCALE GENOMIC DNA]</scope>
    <source>
        <strain evidence="1 2">DSM 18566</strain>
    </source>
</reference>
<proteinExistence type="predicted"/>
<dbReference type="RefSeq" id="WP_035937812.1">
    <property type="nucleotide sequence ID" value="NZ_AVPL01000029.1"/>
</dbReference>
<dbReference type="Pfam" id="PF18986">
    <property type="entry name" value="DUF5719"/>
    <property type="match status" value="1"/>
</dbReference>
<protein>
    <submittedName>
        <fullName evidence="1">Uncharacterized protein</fullName>
    </submittedName>
</protein>
<comment type="caution">
    <text evidence="1">The sequence shown here is derived from an EMBL/GenBank/DDBJ whole genome shotgun (WGS) entry which is preliminary data.</text>
</comment>
<evidence type="ECO:0000313" key="1">
    <source>
        <dbReference type="EMBL" id="KGN40849.1"/>
    </source>
</evidence>
<dbReference type="eggNOG" id="COG3147">
    <property type="taxonomic scope" value="Bacteria"/>
</dbReference>
<dbReference type="STRING" id="1385519.N801_10710"/>
<accession>A0A0A0JVZ0</accession>
<feature type="non-terminal residue" evidence="1">
    <location>
        <position position="1"/>
    </location>
</feature>
<organism evidence="1 2">
    <name type="scientific">Knoellia aerolata DSM 18566</name>
    <dbReference type="NCBI Taxonomy" id="1385519"/>
    <lineage>
        <taxon>Bacteria</taxon>
        <taxon>Bacillati</taxon>
        <taxon>Actinomycetota</taxon>
        <taxon>Actinomycetes</taxon>
        <taxon>Micrococcales</taxon>
        <taxon>Intrasporangiaceae</taxon>
        <taxon>Knoellia</taxon>
    </lineage>
</organism>